<feature type="compositionally biased region" description="Pro residues" evidence="8">
    <location>
        <begin position="632"/>
        <end position="641"/>
    </location>
</feature>
<feature type="compositionally biased region" description="Low complexity" evidence="8">
    <location>
        <begin position="773"/>
        <end position="784"/>
    </location>
</feature>
<feature type="domain" description="Ammonium transporter AmtB-like" evidence="10">
    <location>
        <begin position="18"/>
        <end position="184"/>
    </location>
</feature>
<feature type="transmembrane region" description="Helical" evidence="9">
    <location>
        <begin position="14"/>
        <end position="35"/>
    </location>
</feature>
<dbReference type="Gene3D" id="1.10.3430.10">
    <property type="entry name" value="Ammonium transporter AmtB like domains"/>
    <property type="match status" value="1"/>
</dbReference>
<feature type="transmembrane region" description="Helical" evidence="9">
    <location>
        <begin position="314"/>
        <end position="332"/>
    </location>
</feature>
<comment type="caution">
    <text evidence="11">The sequence shown here is derived from an EMBL/GenBank/DDBJ whole genome shotgun (WGS) entry which is preliminary data.</text>
</comment>
<keyword evidence="12" id="KW-1185">Reference proteome</keyword>
<evidence type="ECO:0000256" key="1">
    <source>
        <dbReference type="ARBA" id="ARBA00004141"/>
    </source>
</evidence>
<evidence type="ECO:0000256" key="9">
    <source>
        <dbReference type="SAM" id="Phobius"/>
    </source>
</evidence>
<feature type="transmembrane region" description="Helical" evidence="9">
    <location>
        <begin position="155"/>
        <end position="176"/>
    </location>
</feature>
<keyword evidence="5 9" id="KW-1133">Transmembrane helix</keyword>
<keyword evidence="4 9" id="KW-0812">Transmembrane</keyword>
<dbReference type="GO" id="GO:0097272">
    <property type="term" value="P:ammonium homeostasis"/>
    <property type="evidence" value="ECO:0007669"/>
    <property type="project" value="TreeGrafter"/>
</dbReference>
<comment type="similarity">
    <text evidence="2">Belongs to the ammonia transporter channel (TC 1.A.11.2) family.</text>
</comment>
<feature type="compositionally biased region" description="Low complexity" evidence="8">
    <location>
        <begin position="675"/>
        <end position="687"/>
    </location>
</feature>
<feature type="transmembrane region" description="Helical" evidence="9">
    <location>
        <begin position="388"/>
        <end position="415"/>
    </location>
</feature>
<keyword evidence="6 9" id="KW-0472">Membrane</keyword>
<dbReference type="PROSITE" id="PS01219">
    <property type="entry name" value="AMMONIUM_TRANSP"/>
    <property type="match status" value="1"/>
</dbReference>
<evidence type="ECO:0000313" key="12">
    <source>
        <dbReference type="Proteomes" id="UP001178507"/>
    </source>
</evidence>
<dbReference type="AlphaFoldDB" id="A0AA36ITV1"/>
<keyword evidence="3" id="KW-0813">Transport</keyword>
<keyword evidence="7" id="KW-0924">Ammonia transport</keyword>
<evidence type="ECO:0000256" key="3">
    <source>
        <dbReference type="ARBA" id="ARBA00022448"/>
    </source>
</evidence>
<organism evidence="11 12">
    <name type="scientific">Effrenium voratum</name>
    <dbReference type="NCBI Taxonomy" id="2562239"/>
    <lineage>
        <taxon>Eukaryota</taxon>
        <taxon>Sar</taxon>
        <taxon>Alveolata</taxon>
        <taxon>Dinophyceae</taxon>
        <taxon>Suessiales</taxon>
        <taxon>Symbiodiniaceae</taxon>
        <taxon>Effrenium</taxon>
    </lineage>
</organism>
<dbReference type="GO" id="GO:0008519">
    <property type="term" value="F:ammonium channel activity"/>
    <property type="evidence" value="ECO:0007669"/>
    <property type="project" value="InterPro"/>
</dbReference>
<gene>
    <name evidence="11" type="ORF">EVOR1521_LOCUS18644</name>
</gene>
<dbReference type="PANTHER" id="PTHR11730">
    <property type="entry name" value="AMMONIUM TRANSPORTER"/>
    <property type="match status" value="1"/>
</dbReference>
<feature type="domain" description="Ammonium transporter AmtB-like" evidence="10">
    <location>
        <begin position="213"/>
        <end position="410"/>
    </location>
</feature>
<feature type="region of interest" description="Disordered" evidence="8">
    <location>
        <begin position="762"/>
        <end position="801"/>
    </location>
</feature>
<feature type="transmembrane region" description="Helical" evidence="9">
    <location>
        <begin position="112"/>
        <end position="135"/>
    </location>
</feature>
<dbReference type="InterPro" id="IPR018047">
    <property type="entry name" value="Ammonium_transpt_CS"/>
</dbReference>
<feature type="transmembrane region" description="Helical" evidence="9">
    <location>
        <begin position="291"/>
        <end position="308"/>
    </location>
</feature>
<evidence type="ECO:0000256" key="2">
    <source>
        <dbReference type="ARBA" id="ARBA00005887"/>
    </source>
</evidence>
<dbReference type="Proteomes" id="UP001178507">
    <property type="component" value="Unassembled WGS sequence"/>
</dbReference>
<sequence>MATLGGEAALASPMMMPLLLCTFLIVSMQLGFAMLEVGCVRQEHRMTVLAKNLLDTMISSLCFAVACQIIRPSIVMREGQTESQLVLLHWAFLSTAVTICSGAMAERTHLTAYLCYAVAMSGFVYPILADSVWGSAPALLHGGFHSLTGHSYYDYAGGGVVHLAGGMAALAGNLLVGRRILRPPAKDFIQAANTAASDEKERLKEVLQETWQRRFDRAEDDEKEFRPNGYLQVMGTFTLWVGCYGFNASPAFARGDSASAALAAWNTTLAASAGSMGAFLHSHFFKESMELGFLCNGILSGLVALTVACDILKPWGAVLVGFIAGFVVYPLGHYAMRRLRVDDPADAIPVHAGSALFGVLSAGLCKPACGPFPDHPFCRPDHQIGLQFLAQLVGVLTIIGWTLAVIFPVWAFFLFSESIRSLELENLVQTFSHTVDMEAGNEEAFWKEAARSSRVLRSLLSHYGWTSGAFAFPGETALRKDETTAAEFRADLLDAIQGAKSALETDFCLMQLFIRLARQAKRLRCCQWLGRLRLRISPFAELSGLGALAPDVLQGQQMAEMMKGVLQVVTDMRTAESQQSLPLQQQLDNLTRQVQNQGVLLQRMSRSKRFAGFRAHLASVSETERPAVLRPEPSPQPPEASPAPVARGRERLREHGNLAELHARAATPEDRPRTSSRSVRSTRSMTSQDSTISDKSMGLITPRSGDETPPPTLYGRLSSPRGGHAAVSAMASELANLLQAQQRLVSSLQPSGNEEFHRQLLVALDRRERPQTSRSRSSLSSSESFPLAVSTASLGEGPSNL</sequence>
<name>A0AA36ITV1_9DINO</name>
<evidence type="ECO:0000256" key="4">
    <source>
        <dbReference type="ARBA" id="ARBA00022692"/>
    </source>
</evidence>
<dbReference type="PANTHER" id="PTHR11730:SF6">
    <property type="entry name" value="AMMONIUM TRANSPORTER"/>
    <property type="match status" value="1"/>
</dbReference>
<feature type="transmembrane region" description="Helical" evidence="9">
    <location>
        <begin position="259"/>
        <end position="279"/>
    </location>
</feature>
<evidence type="ECO:0000256" key="7">
    <source>
        <dbReference type="ARBA" id="ARBA00023177"/>
    </source>
</evidence>
<feature type="transmembrane region" description="Helical" evidence="9">
    <location>
        <begin position="86"/>
        <end position="105"/>
    </location>
</feature>
<feature type="region of interest" description="Disordered" evidence="8">
    <location>
        <begin position="622"/>
        <end position="646"/>
    </location>
</feature>
<evidence type="ECO:0000256" key="6">
    <source>
        <dbReference type="ARBA" id="ARBA00023136"/>
    </source>
</evidence>
<protein>
    <recommendedName>
        <fullName evidence="10">Ammonium transporter AmtB-like domain-containing protein</fullName>
    </recommendedName>
</protein>
<feature type="region of interest" description="Disordered" evidence="8">
    <location>
        <begin position="658"/>
        <end position="716"/>
    </location>
</feature>
<dbReference type="EMBL" id="CAUJNA010002668">
    <property type="protein sequence ID" value="CAJ1393873.1"/>
    <property type="molecule type" value="Genomic_DNA"/>
</dbReference>
<dbReference type="GO" id="GO:0005886">
    <property type="term" value="C:plasma membrane"/>
    <property type="evidence" value="ECO:0007669"/>
    <property type="project" value="TreeGrafter"/>
</dbReference>
<dbReference type="InterPro" id="IPR029020">
    <property type="entry name" value="Ammonium/urea_transptr"/>
</dbReference>
<evidence type="ECO:0000256" key="8">
    <source>
        <dbReference type="SAM" id="MobiDB-lite"/>
    </source>
</evidence>
<evidence type="ECO:0000313" key="11">
    <source>
        <dbReference type="EMBL" id="CAJ1393873.1"/>
    </source>
</evidence>
<accession>A0AA36ITV1</accession>
<feature type="compositionally biased region" description="Basic and acidic residues" evidence="8">
    <location>
        <begin position="762"/>
        <end position="771"/>
    </location>
</feature>
<proteinExistence type="inferred from homology"/>
<feature type="transmembrane region" description="Helical" evidence="9">
    <location>
        <begin position="56"/>
        <end position="74"/>
    </location>
</feature>
<feature type="compositionally biased region" description="Basic and acidic residues" evidence="8">
    <location>
        <begin position="658"/>
        <end position="673"/>
    </location>
</feature>
<reference evidence="11" key="1">
    <citation type="submission" date="2023-08" db="EMBL/GenBank/DDBJ databases">
        <authorList>
            <person name="Chen Y."/>
            <person name="Shah S."/>
            <person name="Dougan E. K."/>
            <person name="Thang M."/>
            <person name="Chan C."/>
        </authorList>
    </citation>
    <scope>NUCLEOTIDE SEQUENCE</scope>
</reference>
<evidence type="ECO:0000259" key="10">
    <source>
        <dbReference type="Pfam" id="PF00909"/>
    </source>
</evidence>
<dbReference type="Pfam" id="PF00909">
    <property type="entry name" value="Ammonium_transp"/>
    <property type="match status" value="2"/>
</dbReference>
<dbReference type="SUPFAM" id="SSF111352">
    <property type="entry name" value="Ammonium transporter"/>
    <property type="match status" value="1"/>
</dbReference>
<comment type="subcellular location">
    <subcellularLocation>
        <location evidence="1">Membrane</location>
        <topology evidence="1">Multi-pass membrane protein</topology>
    </subcellularLocation>
</comment>
<evidence type="ECO:0000256" key="5">
    <source>
        <dbReference type="ARBA" id="ARBA00022989"/>
    </source>
</evidence>
<feature type="transmembrane region" description="Helical" evidence="9">
    <location>
        <begin position="229"/>
        <end position="247"/>
    </location>
</feature>
<dbReference type="InterPro" id="IPR024041">
    <property type="entry name" value="NH4_transpt_AmtB-like_dom"/>
</dbReference>